<protein>
    <recommendedName>
        <fullName evidence="4">4-alpha-glucanotransferase</fullName>
        <ecNumber evidence="3">2.4.1.25</ecNumber>
    </recommendedName>
    <alternativeName>
        <fullName evidence="8">Amylomaltase</fullName>
    </alternativeName>
    <alternativeName>
        <fullName evidence="9">Disproportionating enzyme</fullName>
    </alternativeName>
</protein>
<evidence type="ECO:0000313" key="12">
    <source>
        <dbReference type="Proteomes" id="UP000483035"/>
    </source>
</evidence>
<dbReference type="EMBL" id="WUEY01000016">
    <property type="protein sequence ID" value="NEI73190.1"/>
    <property type="molecule type" value="Genomic_DNA"/>
</dbReference>
<dbReference type="InterPro" id="IPR003385">
    <property type="entry name" value="Glyco_hydro_77"/>
</dbReference>
<keyword evidence="7" id="KW-0119">Carbohydrate metabolism</keyword>
<evidence type="ECO:0000256" key="1">
    <source>
        <dbReference type="ARBA" id="ARBA00000439"/>
    </source>
</evidence>
<keyword evidence="6" id="KW-0808">Transferase</keyword>
<reference evidence="11 12" key="1">
    <citation type="submission" date="2019-12" db="EMBL/GenBank/DDBJ databases">
        <title>Rhizobium genotypes associated with high levels of biological nitrogen fixation by grain legumes in a temperate-maritime cropping system.</title>
        <authorList>
            <person name="Maluk M."/>
            <person name="Francesc Ferrando Molina F."/>
            <person name="Lopez Del Egido L."/>
            <person name="Lafos M."/>
            <person name="Langarica-Fuentes A."/>
            <person name="Gebre Yohannes G."/>
            <person name="Young M.W."/>
            <person name="Martin P."/>
            <person name="Gantlett R."/>
            <person name="Kenicer G."/>
            <person name="Hawes C."/>
            <person name="Begg G.S."/>
            <person name="Quilliam R.S."/>
            <person name="Squire G.R."/>
            <person name="Poole P.S."/>
            <person name="Young P.W."/>
            <person name="Iannetta P.M."/>
            <person name="James E.K."/>
        </authorList>
    </citation>
    <scope>NUCLEOTIDE SEQUENCE [LARGE SCALE GENOMIC DNA]</scope>
    <source>
        <strain evidence="11 12">JHI1118</strain>
    </source>
</reference>
<keyword evidence="5" id="KW-0328">Glycosyltransferase</keyword>
<evidence type="ECO:0000256" key="10">
    <source>
        <dbReference type="SAM" id="MobiDB-lite"/>
    </source>
</evidence>
<feature type="region of interest" description="Disordered" evidence="10">
    <location>
        <begin position="88"/>
        <end position="113"/>
    </location>
</feature>
<gene>
    <name evidence="11" type="ORF">GR212_26885</name>
</gene>
<evidence type="ECO:0000256" key="7">
    <source>
        <dbReference type="ARBA" id="ARBA00023277"/>
    </source>
</evidence>
<accession>A0A6L9UH05</accession>
<dbReference type="InterPro" id="IPR017853">
    <property type="entry name" value="GH"/>
</dbReference>
<evidence type="ECO:0000256" key="4">
    <source>
        <dbReference type="ARBA" id="ARBA00020295"/>
    </source>
</evidence>
<evidence type="ECO:0000256" key="2">
    <source>
        <dbReference type="ARBA" id="ARBA00005684"/>
    </source>
</evidence>
<evidence type="ECO:0000256" key="9">
    <source>
        <dbReference type="ARBA" id="ARBA00031501"/>
    </source>
</evidence>
<name>A0A6L9UH05_9HYPH</name>
<proteinExistence type="inferred from homology"/>
<dbReference type="SUPFAM" id="SSF51445">
    <property type="entry name" value="(Trans)glycosidases"/>
    <property type="match status" value="1"/>
</dbReference>
<dbReference type="Gene3D" id="3.20.20.80">
    <property type="entry name" value="Glycosidases"/>
    <property type="match status" value="1"/>
</dbReference>
<evidence type="ECO:0000256" key="6">
    <source>
        <dbReference type="ARBA" id="ARBA00022679"/>
    </source>
</evidence>
<dbReference type="EC" id="2.4.1.25" evidence="3"/>
<dbReference type="Pfam" id="PF02446">
    <property type="entry name" value="Glyco_hydro_77"/>
    <property type="match status" value="1"/>
</dbReference>
<sequence>MVGMFGLAHSFGAHFVGPTPLQAPFLADPDRRSSYDPSNQQILNPLHIAVDKVTGFKSTPEPEKLLGKLRQTDRDYVRAAETKLKELREASRSAENQSAKERRDFEALVRKRA</sequence>
<evidence type="ECO:0000256" key="8">
    <source>
        <dbReference type="ARBA" id="ARBA00031423"/>
    </source>
</evidence>
<comment type="catalytic activity">
    <reaction evidence="1">
        <text>Transfers a segment of a (1-&gt;4)-alpha-D-glucan to a new position in an acceptor, which may be glucose or a (1-&gt;4)-alpha-D-glucan.</text>
        <dbReference type="EC" id="2.4.1.25"/>
    </reaction>
</comment>
<dbReference type="Proteomes" id="UP000483035">
    <property type="component" value="Unassembled WGS sequence"/>
</dbReference>
<evidence type="ECO:0000256" key="3">
    <source>
        <dbReference type="ARBA" id="ARBA00012560"/>
    </source>
</evidence>
<evidence type="ECO:0000313" key="11">
    <source>
        <dbReference type="EMBL" id="NEI73190.1"/>
    </source>
</evidence>
<evidence type="ECO:0000256" key="5">
    <source>
        <dbReference type="ARBA" id="ARBA00022676"/>
    </source>
</evidence>
<organism evidence="11 12">
    <name type="scientific">Rhizobium lusitanum</name>
    <dbReference type="NCBI Taxonomy" id="293958"/>
    <lineage>
        <taxon>Bacteria</taxon>
        <taxon>Pseudomonadati</taxon>
        <taxon>Pseudomonadota</taxon>
        <taxon>Alphaproteobacteria</taxon>
        <taxon>Hyphomicrobiales</taxon>
        <taxon>Rhizobiaceae</taxon>
        <taxon>Rhizobium/Agrobacterium group</taxon>
        <taxon>Rhizobium</taxon>
    </lineage>
</organism>
<comment type="caution">
    <text evidence="11">The sequence shown here is derived from an EMBL/GenBank/DDBJ whole genome shotgun (WGS) entry which is preliminary data.</text>
</comment>
<comment type="similarity">
    <text evidence="2">Belongs to the disproportionating enzyme family.</text>
</comment>
<dbReference type="AlphaFoldDB" id="A0A6L9UH05"/>